<dbReference type="EMBL" id="JBFXLQ010000017">
    <property type="protein sequence ID" value="KAL2867738.1"/>
    <property type="molecule type" value="Genomic_DNA"/>
</dbReference>
<dbReference type="GeneID" id="98144056"/>
<sequence length="305" mass="31587">MPTSSSIFAQTITNWGPLPTDFTIPAACATSTLFAIAPSGQPDAPIWHDCRSQTDVCVPAPTDPSAPEDGLEANIIPGDGLLAAFYSPGISCPSGWKTVGVAVRDGDNSLSRSGFLASATPGPGPIFYNPDDVLVALLDPSETAVWCCPSSMTVGAQDDYCYSTLPDYSLSTACRTFFTQDDIATYTTSVPGDDGHLTDGEIYMITATRTGTVESTTFSAREATDYVALSQIPAIRFVHQPSDLAGGGESNNDEGDDDEGESDSEEPSETNGAGRLGASERGPLGGIVGSLVASVLAGVAVVLLR</sequence>
<keyword evidence="4" id="KW-1185">Reference proteome</keyword>
<feature type="region of interest" description="Disordered" evidence="1">
    <location>
        <begin position="241"/>
        <end position="280"/>
    </location>
</feature>
<comment type="caution">
    <text evidence="3">The sequence shown here is derived from an EMBL/GenBank/DDBJ whole genome shotgun (WGS) entry which is preliminary data.</text>
</comment>
<keyword evidence="2" id="KW-0472">Membrane</keyword>
<keyword evidence="2" id="KW-0812">Transmembrane</keyword>
<organism evidence="3 4">
    <name type="scientific">Aspergillus lucknowensis</name>
    <dbReference type="NCBI Taxonomy" id="176173"/>
    <lineage>
        <taxon>Eukaryota</taxon>
        <taxon>Fungi</taxon>
        <taxon>Dikarya</taxon>
        <taxon>Ascomycota</taxon>
        <taxon>Pezizomycotina</taxon>
        <taxon>Eurotiomycetes</taxon>
        <taxon>Eurotiomycetidae</taxon>
        <taxon>Eurotiales</taxon>
        <taxon>Aspergillaceae</taxon>
        <taxon>Aspergillus</taxon>
        <taxon>Aspergillus subgen. Nidulantes</taxon>
    </lineage>
</organism>
<reference evidence="3 4" key="1">
    <citation type="submission" date="2024-07" db="EMBL/GenBank/DDBJ databases">
        <title>Section-level genome sequencing and comparative genomics of Aspergillus sections Usti and Cavernicolus.</title>
        <authorList>
            <consortium name="Lawrence Berkeley National Laboratory"/>
            <person name="Nybo J.L."/>
            <person name="Vesth T.C."/>
            <person name="Theobald S."/>
            <person name="Frisvad J.C."/>
            <person name="Larsen T.O."/>
            <person name="Kjaerboelling I."/>
            <person name="Rothschild-Mancinelli K."/>
            <person name="Lyhne E.K."/>
            <person name="Kogle M.E."/>
            <person name="Barry K."/>
            <person name="Clum A."/>
            <person name="Na H."/>
            <person name="Ledsgaard L."/>
            <person name="Lin J."/>
            <person name="Lipzen A."/>
            <person name="Kuo A."/>
            <person name="Riley R."/>
            <person name="Mondo S."/>
            <person name="Labutti K."/>
            <person name="Haridas S."/>
            <person name="Pangalinan J."/>
            <person name="Salamov A.A."/>
            <person name="Simmons B.A."/>
            <person name="Magnuson J.K."/>
            <person name="Chen J."/>
            <person name="Drula E."/>
            <person name="Henrissat B."/>
            <person name="Wiebenga A."/>
            <person name="Lubbers R.J."/>
            <person name="Gomes A.C."/>
            <person name="Macurrencykelacurrency M.R."/>
            <person name="Stajich J."/>
            <person name="Grigoriev I.V."/>
            <person name="Mortensen U.H."/>
            <person name="De Vries R.P."/>
            <person name="Baker S.E."/>
            <person name="Andersen M.R."/>
        </authorList>
    </citation>
    <scope>NUCLEOTIDE SEQUENCE [LARGE SCALE GENOMIC DNA]</scope>
    <source>
        <strain evidence="3 4">CBS 449.75</strain>
    </source>
</reference>
<name>A0ABR4LT73_9EURO</name>
<dbReference type="Proteomes" id="UP001610432">
    <property type="component" value="Unassembled WGS sequence"/>
</dbReference>
<evidence type="ECO:0000256" key="1">
    <source>
        <dbReference type="SAM" id="MobiDB-lite"/>
    </source>
</evidence>
<protein>
    <submittedName>
        <fullName evidence="3">Uncharacterized protein</fullName>
    </submittedName>
</protein>
<evidence type="ECO:0000256" key="2">
    <source>
        <dbReference type="SAM" id="Phobius"/>
    </source>
</evidence>
<evidence type="ECO:0000313" key="3">
    <source>
        <dbReference type="EMBL" id="KAL2867738.1"/>
    </source>
</evidence>
<evidence type="ECO:0000313" key="4">
    <source>
        <dbReference type="Proteomes" id="UP001610432"/>
    </source>
</evidence>
<gene>
    <name evidence="3" type="ORF">BJX67DRAFT_352175</name>
</gene>
<keyword evidence="2" id="KW-1133">Transmembrane helix</keyword>
<feature type="transmembrane region" description="Helical" evidence="2">
    <location>
        <begin position="284"/>
        <end position="304"/>
    </location>
</feature>
<feature type="compositionally biased region" description="Acidic residues" evidence="1">
    <location>
        <begin position="251"/>
        <end position="268"/>
    </location>
</feature>
<proteinExistence type="predicted"/>
<dbReference type="RefSeq" id="XP_070886717.1">
    <property type="nucleotide sequence ID" value="XM_071028984.1"/>
</dbReference>
<accession>A0ABR4LT73</accession>